<dbReference type="GO" id="GO:0046872">
    <property type="term" value="F:metal ion binding"/>
    <property type="evidence" value="ECO:0007669"/>
    <property type="project" value="UniProtKB-KW"/>
</dbReference>
<dbReference type="EMBL" id="JFZT01000035">
    <property type="protein sequence ID" value="EZQ10010.1"/>
    <property type="molecule type" value="Genomic_DNA"/>
</dbReference>
<evidence type="ECO:0000313" key="4">
    <source>
        <dbReference type="Proteomes" id="UP000024332"/>
    </source>
</evidence>
<dbReference type="PANTHER" id="PTHR43084:SF1">
    <property type="entry name" value="PERSULFIDE DIOXYGENASE ETHE1, MITOCHONDRIAL"/>
    <property type="match status" value="1"/>
</dbReference>
<evidence type="ECO:0000313" key="3">
    <source>
        <dbReference type="EMBL" id="EZQ10010.1"/>
    </source>
</evidence>
<proteinExistence type="predicted"/>
<dbReference type="SMART" id="SM00849">
    <property type="entry name" value="Lactamase_B"/>
    <property type="match status" value="1"/>
</dbReference>
<feature type="domain" description="Metallo-beta-lactamase" evidence="2">
    <location>
        <begin position="12"/>
        <end position="179"/>
    </location>
</feature>
<dbReference type="InterPro" id="IPR036866">
    <property type="entry name" value="RibonucZ/Hydroxyglut_hydro"/>
</dbReference>
<accession>A0A031LQI1</accession>
<dbReference type="CDD" id="cd07724">
    <property type="entry name" value="POD-like_MBL-fold"/>
    <property type="match status" value="1"/>
</dbReference>
<dbReference type="Pfam" id="PF00753">
    <property type="entry name" value="Lactamase_B"/>
    <property type="match status" value="1"/>
</dbReference>
<dbReference type="GO" id="GO:0006749">
    <property type="term" value="P:glutathione metabolic process"/>
    <property type="evidence" value="ECO:0007669"/>
    <property type="project" value="InterPro"/>
</dbReference>
<dbReference type="SUPFAM" id="SSF56281">
    <property type="entry name" value="Metallo-hydrolase/oxidoreductase"/>
    <property type="match status" value="1"/>
</dbReference>
<dbReference type="OrthoDB" id="197151at2157"/>
<evidence type="ECO:0000259" key="2">
    <source>
        <dbReference type="SMART" id="SM00849"/>
    </source>
</evidence>
<keyword evidence="1" id="KW-0479">Metal-binding</keyword>
<gene>
    <name evidence="3" type="ORF">CM19_04530</name>
</gene>
<sequence>MIFRQLIRENGGCVTYIFGYSQARELFVVDPILEGVGGIIDLSKRLNMKVEYIIETHTHADHLSGARKLASITGSKVVYGEGHSIMYPIETIKDGEEIKLGNTRVNALTTPGHTPDSISLLITDLKGGNEPWAVITGDTLFVGSVGRVDIGKEDSWEDLFRSLQKLRTLPDYLEILPAHTSGSACGIDISGKPFSTIGFEKKFNKYLRIEKKEEFAKLFINQSKPEEFEKNIEKNREGVL</sequence>
<dbReference type="AlphaFoldDB" id="A0A031LQI1"/>
<dbReference type="GO" id="GO:0050313">
    <property type="term" value="F:sulfur dioxygenase activity"/>
    <property type="evidence" value="ECO:0007669"/>
    <property type="project" value="InterPro"/>
</dbReference>
<dbReference type="InterPro" id="IPR044528">
    <property type="entry name" value="POD-like_MBL-fold"/>
</dbReference>
<reference evidence="3 4" key="1">
    <citation type="submission" date="2014-03" db="EMBL/GenBank/DDBJ databases">
        <title>Draft genome sequence of the novel thermoacidophilic archaea Acidianus copahuensis ALE1 strain, isolated from Copahue volcanic area in Neuquen Argentina.</title>
        <authorList>
            <person name="Urbieta M.S."/>
            <person name="Rascovan N."/>
            <person name="Castro C."/>
            <person name="Revale S."/>
            <person name="Giaveno M.A."/>
            <person name="Vazquez M.P."/>
            <person name="Donati E.R."/>
        </authorList>
    </citation>
    <scope>NUCLEOTIDE SEQUENCE [LARGE SCALE GENOMIC DNA]</scope>
    <source>
        <strain evidence="3 4">ALE1</strain>
    </source>
</reference>
<dbReference type="RefSeq" id="WP_048099203.1">
    <property type="nucleotide sequence ID" value="NZ_JFZT01000035.1"/>
</dbReference>
<dbReference type="InterPro" id="IPR001279">
    <property type="entry name" value="Metallo-B-lactamas"/>
</dbReference>
<name>A0A031LQI1_9CREN</name>
<protein>
    <submittedName>
        <fullName evidence="3">Beta-lactamase</fullName>
    </submittedName>
</protein>
<dbReference type="Gene3D" id="3.60.15.10">
    <property type="entry name" value="Ribonuclease Z/Hydroxyacylglutathione hydrolase-like"/>
    <property type="match status" value="1"/>
</dbReference>
<comment type="caution">
    <text evidence="3">The sequence shown here is derived from an EMBL/GenBank/DDBJ whole genome shotgun (WGS) entry which is preliminary data.</text>
</comment>
<organism evidence="3 4">
    <name type="scientific">Candidatus Acidianus copahuensis</name>
    <dbReference type="NCBI Taxonomy" id="1160895"/>
    <lineage>
        <taxon>Archaea</taxon>
        <taxon>Thermoproteota</taxon>
        <taxon>Thermoprotei</taxon>
        <taxon>Sulfolobales</taxon>
        <taxon>Sulfolobaceae</taxon>
        <taxon>Acidianus</taxon>
    </lineage>
</organism>
<dbReference type="PANTHER" id="PTHR43084">
    <property type="entry name" value="PERSULFIDE DIOXYGENASE ETHE1"/>
    <property type="match status" value="1"/>
</dbReference>
<dbReference type="InterPro" id="IPR051682">
    <property type="entry name" value="Mito_Persulfide_Diox"/>
</dbReference>
<dbReference type="Proteomes" id="UP000024332">
    <property type="component" value="Unassembled WGS sequence"/>
</dbReference>
<dbReference type="GO" id="GO:0070813">
    <property type="term" value="P:hydrogen sulfide metabolic process"/>
    <property type="evidence" value="ECO:0007669"/>
    <property type="project" value="TreeGrafter"/>
</dbReference>
<keyword evidence="4" id="KW-1185">Reference proteome</keyword>
<evidence type="ECO:0000256" key="1">
    <source>
        <dbReference type="ARBA" id="ARBA00022723"/>
    </source>
</evidence>
<dbReference type="STRING" id="1160895.CM19_04530"/>